<dbReference type="Proteomes" id="UP001055439">
    <property type="component" value="Chromosome 8"/>
</dbReference>
<organism evidence="1 2">
    <name type="scientific">Musa troglodytarum</name>
    <name type="common">fe'i banana</name>
    <dbReference type="NCBI Taxonomy" id="320322"/>
    <lineage>
        <taxon>Eukaryota</taxon>
        <taxon>Viridiplantae</taxon>
        <taxon>Streptophyta</taxon>
        <taxon>Embryophyta</taxon>
        <taxon>Tracheophyta</taxon>
        <taxon>Spermatophyta</taxon>
        <taxon>Magnoliopsida</taxon>
        <taxon>Liliopsida</taxon>
        <taxon>Zingiberales</taxon>
        <taxon>Musaceae</taxon>
        <taxon>Musa</taxon>
    </lineage>
</organism>
<dbReference type="EMBL" id="CP097510">
    <property type="protein sequence ID" value="URE36944.1"/>
    <property type="molecule type" value="Genomic_DNA"/>
</dbReference>
<proteinExistence type="predicted"/>
<evidence type="ECO:0000313" key="1">
    <source>
        <dbReference type="EMBL" id="URE36944.1"/>
    </source>
</evidence>
<name>A0A9E7HLV5_9LILI</name>
<sequence length="98" mass="11314">MGGGHKLDIISNLERNYNDSWQTVLLDQHLCPTEKISMIIYINFEFRLIKTRKQKLYLGATRRLSTLSSSVAIVDDSRRRIEPQFGLHQTLIELSPSP</sequence>
<dbReference type="OrthoDB" id="1588785at2759"/>
<dbReference type="AlphaFoldDB" id="A0A9E7HLV5"/>
<evidence type="ECO:0000313" key="2">
    <source>
        <dbReference type="Proteomes" id="UP001055439"/>
    </source>
</evidence>
<gene>
    <name evidence="1" type="ORF">MUK42_33802</name>
</gene>
<accession>A0A9E7HLV5</accession>
<keyword evidence="2" id="KW-1185">Reference proteome</keyword>
<reference evidence="1" key="1">
    <citation type="submission" date="2022-05" db="EMBL/GenBank/DDBJ databases">
        <title>The Musa troglodytarum L. genome provides insights into the mechanism of non-climacteric behaviour and enrichment of carotenoids.</title>
        <authorList>
            <person name="Wang J."/>
        </authorList>
    </citation>
    <scope>NUCLEOTIDE SEQUENCE</scope>
    <source>
        <tissue evidence="1">Leaf</tissue>
    </source>
</reference>
<protein>
    <submittedName>
        <fullName evidence="1">Uncharacterized protein</fullName>
    </submittedName>
</protein>